<evidence type="ECO:0000313" key="1">
    <source>
        <dbReference type="EMBL" id="KAI9896350.1"/>
    </source>
</evidence>
<dbReference type="Proteomes" id="UP001163324">
    <property type="component" value="Chromosome 9"/>
</dbReference>
<reference evidence="1" key="1">
    <citation type="submission" date="2022-10" db="EMBL/GenBank/DDBJ databases">
        <title>Complete Genome of Trichothecium roseum strain YXFP-22015, a Plant Pathogen Isolated from Citrus.</title>
        <authorList>
            <person name="Wang Y."/>
            <person name="Zhu L."/>
        </authorList>
    </citation>
    <scope>NUCLEOTIDE SEQUENCE</scope>
    <source>
        <strain evidence="1">YXFP-22015</strain>
    </source>
</reference>
<name>A0ACC0UQM5_9HYPO</name>
<keyword evidence="2" id="KW-1185">Reference proteome</keyword>
<evidence type="ECO:0000313" key="2">
    <source>
        <dbReference type="Proteomes" id="UP001163324"/>
    </source>
</evidence>
<proteinExistence type="predicted"/>
<protein>
    <submittedName>
        <fullName evidence="1">Uncharacterized protein</fullName>
    </submittedName>
</protein>
<accession>A0ACC0UQM5</accession>
<dbReference type="EMBL" id="CM047948">
    <property type="protein sequence ID" value="KAI9896350.1"/>
    <property type="molecule type" value="Genomic_DNA"/>
</dbReference>
<sequence>MDPYKAPVMPNPSGAPPDFHTALTDIQVAIIAVFSVTFFFATVSLVIRLFTVVRITRQFELDCLLTVVAYILALAYFIVCVYAFRFGFGQHAWNVSVTQSQDYIVWLIPMTLLYTWSPNLTKLAILSVLHRISNNRTFRACIYLLGISICGYCTAFTFIAAWKCNPTRVGAEGCTPIGNAAMAQVAVNAWADVMLILLPLPTLYKLQMPFRQKCVVACLLTLGSVVMLTSIIRVPYIRTLSHTQDFTAKQAEAGIWSIVEINFSILCSNLMRMKPFLNHYLPAIIAKLGLSSRLSDDKRKRVAGGGGGEGSWNTGYKDMRCANITIGGSERHRDCHDYQLHRLASDMHKGGERRSCGMPRDIRVVDEFSVHVESHARQEKDLTTSMNSTDSILPAAAPWPQGDGSGRGSGQYFSRGNY</sequence>
<gene>
    <name evidence="1" type="ORF">N3K66_008522</name>
</gene>
<organism evidence="1 2">
    <name type="scientific">Trichothecium roseum</name>
    <dbReference type="NCBI Taxonomy" id="47278"/>
    <lineage>
        <taxon>Eukaryota</taxon>
        <taxon>Fungi</taxon>
        <taxon>Dikarya</taxon>
        <taxon>Ascomycota</taxon>
        <taxon>Pezizomycotina</taxon>
        <taxon>Sordariomycetes</taxon>
        <taxon>Hypocreomycetidae</taxon>
        <taxon>Hypocreales</taxon>
        <taxon>Hypocreales incertae sedis</taxon>
        <taxon>Trichothecium</taxon>
    </lineage>
</organism>
<comment type="caution">
    <text evidence="1">The sequence shown here is derived from an EMBL/GenBank/DDBJ whole genome shotgun (WGS) entry which is preliminary data.</text>
</comment>